<dbReference type="RefSeq" id="WP_028018528.1">
    <property type="nucleotide sequence ID" value="NZ_JAWDAX010000041.1"/>
</dbReference>
<evidence type="ECO:0000256" key="5">
    <source>
        <dbReference type="ARBA" id="ARBA00022695"/>
    </source>
</evidence>
<dbReference type="CDD" id="cd02509">
    <property type="entry name" value="GDP-M1P_Guanylyltransferase"/>
    <property type="match status" value="1"/>
</dbReference>
<dbReference type="InterPro" id="IPR051161">
    <property type="entry name" value="Mannose-6P_isomerase_type2"/>
</dbReference>
<gene>
    <name evidence="13" type="ORF">DA103_16770</name>
</gene>
<dbReference type="Pfam" id="PF22640">
    <property type="entry name" value="ManC_GMP_beta-helix"/>
    <property type="match status" value="1"/>
</dbReference>
<sequence length="473" mass="53273">MTNHDLVPVILCGGNGSRLWPLSRELYPKQFLSFDGKSTMLEKTLERLNGLECSHPFVICNEEHRFIVAEQLRAKNKLSKNILLEPVGRNTAPAIALAAMYHKKHSLLLVLPADHSINDIEEFQKTLTKAIPYAMSGKLVTFGIAPSKPETGYGYIKRGASLSNCSSELCFKVDSFVEKPDLLTAQSYLDSGEYYWNSGMFLFNAGKYLEELKKYRPDIYESCHRCMGNNSLDFDFIRINEEFFTACASESIDYAVMENTEDAVVIPMSAEWSDVGSWAALWELSTKDDNNNAINGDVICLSSENNYIYAESSLVTTIGINNLAIVQTKDALLISALSSVQDVKKVVDRIKSEGRNEHHTHLEVFRPWGKYNSIDSGQRYQVKRITIKPGEGMSLQLHHHRAEHWIIVSGTAQVTINELTKLLTENESVYIPIGTKHSIHNPGKIPLEIIEVRSGTYLDEDDIIRLTDRYGHS</sequence>
<name>A0A2T4XWC7_ENTCL</name>
<dbReference type="Pfam" id="PF00483">
    <property type="entry name" value="NTP_transferase"/>
    <property type="match status" value="1"/>
</dbReference>
<evidence type="ECO:0000256" key="4">
    <source>
        <dbReference type="ARBA" id="ARBA00022679"/>
    </source>
</evidence>
<protein>
    <recommendedName>
        <fullName evidence="3">mannose-1-phosphate guanylyltransferase</fullName>
        <ecNumber evidence="3">2.7.7.13</ecNumber>
    </recommendedName>
</protein>
<dbReference type="GO" id="GO:0005525">
    <property type="term" value="F:GTP binding"/>
    <property type="evidence" value="ECO:0007669"/>
    <property type="project" value="UniProtKB-KW"/>
</dbReference>
<comment type="caution">
    <text evidence="13">The sequence shown here is derived from an EMBL/GenBank/DDBJ whole genome shotgun (WGS) entry which is preliminary data.</text>
</comment>
<dbReference type="InterPro" id="IPR006375">
    <property type="entry name" value="Man1P_GuaTrfase/Man6P_Isoase"/>
</dbReference>
<feature type="domain" description="MannoseP isomerase/GMP-like beta-helix" evidence="12">
    <location>
        <begin position="296"/>
        <end position="349"/>
    </location>
</feature>
<reference evidence="13 14" key="1">
    <citation type="submission" date="2018-04" db="EMBL/GenBank/DDBJ databases">
        <title>Genome sequencing reveals highly heavy metal resistance and biotechnology application of the novel Enterobacter cloacae amazonensis isolated from wastewater river in Manaus - Amazonas.</title>
        <authorList>
            <person name="Astolfi M.C.T."/>
            <person name="Carvalho E.B.D.S."/>
            <person name="Lacerda L.B."/>
            <person name="Pinto M.V."/>
            <person name="Nogueira V.B."/>
            <person name="Barros A.M."/>
            <person name="Astolfi-Filho S."/>
        </authorList>
    </citation>
    <scope>NUCLEOTIDE SEQUENCE [LARGE SCALE GENOMIC DNA]</scope>
    <source>
        <strain evidence="14">amazonensis</strain>
    </source>
</reference>
<dbReference type="SUPFAM" id="SSF53448">
    <property type="entry name" value="Nucleotide-diphospho-sugar transferases"/>
    <property type="match status" value="1"/>
</dbReference>
<dbReference type="Gene3D" id="2.60.120.10">
    <property type="entry name" value="Jelly Rolls"/>
    <property type="match status" value="1"/>
</dbReference>
<dbReference type="AlphaFoldDB" id="A0A2T4XWC7"/>
<dbReference type="Proteomes" id="UP000241614">
    <property type="component" value="Unassembled WGS sequence"/>
</dbReference>
<comment type="similarity">
    <text evidence="2 9">Belongs to the mannose-6-phosphate isomerase type 2 family.</text>
</comment>
<comment type="pathway">
    <text evidence="1">Nucleotide-sugar biosynthesis; GDP-alpha-D-mannose biosynthesis; GDP-alpha-D-mannose from alpha-D-mannose 1-phosphate (GTP route): step 1/1.</text>
</comment>
<dbReference type="CDD" id="cd02213">
    <property type="entry name" value="cupin_PMI_typeII_C"/>
    <property type="match status" value="1"/>
</dbReference>
<dbReference type="Pfam" id="PF01050">
    <property type="entry name" value="MannoseP_isomer"/>
    <property type="match status" value="1"/>
</dbReference>
<dbReference type="FunFam" id="3.90.550.10:FF:000046">
    <property type="entry name" value="Mannose-1-phosphate guanylyltransferase (GDP)"/>
    <property type="match status" value="1"/>
</dbReference>
<evidence type="ECO:0000256" key="8">
    <source>
        <dbReference type="ARBA" id="ARBA00047343"/>
    </source>
</evidence>
<dbReference type="GO" id="GO:0016853">
    <property type="term" value="F:isomerase activity"/>
    <property type="evidence" value="ECO:0007669"/>
    <property type="project" value="UniProtKB-KW"/>
</dbReference>
<dbReference type="PANTHER" id="PTHR46390">
    <property type="entry name" value="MANNOSE-1-PHOSPHATE GUANYLYLTRANSFERASE"/>
    <property type="match status" value="1"/>
</dbReference>
<dbReference type="InterPro" id="IPR029044">
    <property type="entry name" value="Nucleotide-diphossugar_trans"/>
</dbReference>
<dbReference type="EC" id="2.7.7.13" evidence="3"/>
<evidence type="ECO:0000256" key="3">
    <source>
        <dbReference type="ARBA" id="ARBA00012387"/>
    </source>
</evidence>
<evidence type="ECO:0000259" key="10">
    <source>
        <dbReference type="Pfam" id="PF00483"/>
    </source>
</evidence>
<keyword evidence="6" id="KW-0547">Nucleotide-binding</keyword>
<accession>A0A2T4XWC7</accession>
<dbReference type="EMBL" id="PZPP01000015">
    <property type="protein sequence ID" value="PTM34215.1"/>
    <property type="molecule type" value="Genomic_DNA"/>
</dbReference>
<dbReference type="InterPro" id="IPR001538">
    <property type="entry name" value="Man6P_isomerase-2_C"/>
</dbReference>
<dbReference type="InterPro" id="IPR014710">
    <property type="entry name" value="RmlC-like_jellyroll"/>
</dbReference>
<dbReference type="InterPro" id="IPR011051">
    <property type="entry name" value="RmlC_Cupin_sf"/>
</dbReference>
<dbReference type="GO" id="GO:0000271">
    <property type="term" value="P:polysaccharide biosynthetic process"/>
    <property type="evidence" value="ECO:0007669"/>
    <property type="project" value="InterPro"/>
</dbReference>
<feature type="domain" description="Nucleotidyl transferase" evidence="10">
    <location>
        <begin position="8"/>
        <end position="289"/>
    </location>
</feature>
<evidence type="ECO:0000259" key="12">
    <source>
        <dbReference type="Pfam" id="PF22640"/>
    </source>
</evidence>
<keyword evidence="4 13" id="KW-0808">Transferase</keyword>
<evidence type="ECO:0000259" key="11">
    <source>
        <dbReference type="Pfam" id="PF01050"/>
    </source>
</evidence>
<keyword evidence="7" id="KW-0342">GTP-binding</keyword>
<evidence type="ECO:0000256" key="9">
    <source>
        <dbReference type="RuleBase" id="RU004190"/>
    </source>
</evidence>
<proteinExistence type="inferred from homology"/>
<dbReference type="GO" id="GO:0004475">
    <property type="term" value="F:mannose-1-phosphate guanylyltransferase (GTP) activity"/>
    <property type="evidence" value="ECO:0007669"/>
    <property type="project" value="UniProtKB-EC"/>
</dbReference>
<dbReference type="InterPro" id="IPR005835">
    <property type="entry name" value="NTP_transferase_dom"/>
</dbReference>
<evidence type="ECO:0000256" key="1">
    <source>
        <dbReference type="ARBA" id="ARBA00004823"/>
    </source>
</evidence>
<evidence type="ECO:0000256" key="7">
    <source>
        <dbReference type="ARBA" id="ARBA00023134"/>
    </source>
</evidence>
<evidence type="ECO:0000313" key="13">
    <source>
        <dbReference type="EMBL" id="PTM34215.1"/>
    </source>
</evidence>
<dbReference type="GO" id="GO:0009298">
    <property type="term" value="P:GDP-mannose biosynthetic process"/>
    <property type="evidence" value="ECO:0007669"/>
    <property type="project" value="UniProtKB-UniPathway"/>
</dbReference>
<dbReference type="Gene3D" id="3.90.550.10">
    <property type="entry name" value="Spore Coat Polysaccharide Biosynthesis Protein SpsA, Chain A"/>
    <property type="match status" value="1"/>
</dbReference>
<comment type="catalytic activity">
    <reaction evidence="8">
        <text>alpha-D-mannose 1-phosphate + GTP + H(+) = GDP-alpha-D-mannose + diphosphate</text>
        <dbReference type="Rhea" id="RHEA:15229"/>
        <dbReference type="ChEBI" id="CHEBI:15378"/>
        <dbReference type="ChEBI" id="CHEBI:33019"/>
        <dbReference type="ChEBI" id="CHEBI:37565"/>
        <dbReference type="ChEBI" id="CHEBI:57527"/>
        <dbReference type="ChEBI" id="CHEBI:58409"/>
        <dbReference type="EC" id="2.7.7.13"/>
    </reaction>
</comment>
<organism evidence="13 14">
    <name type="scientific">Enterobacter cloacae</name>
    <dbReference type="NCBI Taxonomy" id="550"/>
    <lineage>
        <taxon>Bacteria</taxon>
        <taxon>Pseudomonadati</taxon>
        <taxon>Pseudomonadota</taxon>
        <taxon>Gammaproteobacteria</taxon>
        <taxon>Enterobacterales</taxon>
        <taxon>Enterobacteriaceae</taxon>
        <taxon>Enterobacter</taxon>
        <taxon>Enterobacter cloacae complex</taxon>
    </lineage>
</organism>
<dbReference type="NCBIfam" id="TIGR01479">
    <property type="entry name" value="GMP_PMI"/>
    <property type="match status" value="1"/>
</dbReference>
<dbReference type="InterPro" id="IPR049577">
    <property type="entry name" value="GMPP_N"/>
</dbReference>
<keyword evidence="5 13" id="KW-0548">Nucleotidyltransferase</keyword>
<evidence type="ECO:0000313" key="14">
    <source>
        <dbReference type="Proteomes" id="UP000241614"/>
    </source>
</evidence>
<feature type="domain" description="Mannose-6-phosphate isomerase type II C-terminal" evidence="11">
    <location>
        <begin position="354"/>
        <end position="468"/>
    </location>
</feature>
<dbReference type="SUPFAM" id="SSF51182">
    <property type="entry name" value="RmlC-like cupins"/>
    <property type="match status" value="1"/>
</dbReference>
<evidence type="ECO:0000256" key="6">
    <source>
        <dbReference type="ARBA" id="ARBA00022741"/>
    </source>
</evidence>
<dbReference type="UniPathway" id="UPA00126">
    <property type="reaction ID" value="UER00930"/>
</dbReference>
<dbReference type="FunFam" id="2.60.120.10:FF:000032">
    <property type="entry name" value="Mannose-1-phosphate guanylyltransferase/mannose-6-phosphate isomerase"/>
    <property type="match status" value="1"/>
</dbReference>
<dbReference type="OrthoDB" id="9806359at2"/>
<dbReference type="PANTHER" id="PTHR46390:SF1">
    <property type="entry name" value="MANNOSE-1-PHOSPHATE GUANYLYLTRANSFERASE"/>
    <property type="match status" value="1"/>
</dbReference>
<keyword evidence="13" id="KW-0413">Isomerase</keyword>
<evidence type="ECO:0000256" key="2">
    <source>
        <dbReference type="ARBA" id="ARBA00006115"/>
    </source>
</evidence>
<dbReference type="InterPro" id="IPR054566">
    <property type="entry name" value="ManC/GMP-like_b-helix"/>
</dbReference>